<reference evidence="1" key="1">
    <citation type="submission" date="2011-01" db="EMBL/GenBank/DDBJ databases">
        <title>Complete Sequence of Stx2 phage induced from STEC O26.</title>
        <authorList>
            <person name="Sugimoto N."/>
            <person name="Asakura M."/>
            <person name="Yamasaki S."/>
        </authorList>
    </citation>
    <scope>NUCLEOTIDE SEQUENCE</scope>
</reference>
<sequence>MTIVKTHTGIVITKDGPQVKKTSPDRADVGRRQKRVLPQRNRTPPLCRKYAPQTADRHNQACRGEACLNRTKNLSLKLLSISRVRARVCSCRKPKRAWRKKLRSISMTAVMLPFLTRLSHQLLTVIRGNLFFRASQRSSTKEATSEQN</sequence>
<name>A0A1V1FYF6_ECOLX</name>
<dbReference type="EMBL" id="AB609719">
    <property type="protein sequence ID" value="BAX08498.1"/>
    <property type="molecule type" value="Genomic_DNA"/>
</dbReference>
<evidence type="ECO:0000313" key="1">
    <source>
        <dbReference type="EMBL" id="BAX08498.1"/>
    </source>
</evidence>
<dbReference type="AlphaFoldDB" id="A0A1V1FYF6"/>
<proteinExistence type="predicted"/>
<accession>A0A1V1FYF6</accession>
<organism evidence="1">
    <name type="scientific">Escherichia coli O26:H11</name>
    <dbReference type="NCBI Taxonomy" id="244319"/>
    <lineage>
        <taxon>Bacteria</taxon>
        <taxon>Pseudomonadati</taxon>
        <taxon>Pseudomonadota</taxon>
        <taxon>Gammaproteobacteria</taxon>
        <taxon>Enterobacterales</taxon>
        <taxon>Enterobacteriaceae</taxon>
        <taxon>Escherichia</taxon>
    </lineage>
</organism>
<protein>
    <submittedName>
        <fullName evidence="1">Uncharacterized protein</fullName>
    </submittedName>
</protein>